<dbReference type="InterPro" id="IPR016162">
    <property type="entry name" value="Ald_DH_N"/>
</dbReference>
<dbReference type="InterPro" id="IPR016163">
    <property type="entry name" value="Ald_DH_C"/>
</dbReference>
<dbReference type="Proteomes" id="UP000286931">
    <property type="component" value="Unassembled WGS sequence"/>
</dbReference>
<gene>
    <name evidence="4" type="ORF">EHYA_00601</name>
</gene>
<reference evidence="4 5" key="1">
    <citation type="submission" date="2018-12" db="EMBL/GenBank/DDBJ databases">
        <title>Draft genome sequence of Embleya hyalina NBRC 13850T.</title>
        <authorList>
            <person name="Komaki H."/>
            <person name="Hosoyama A."/>
            <person name="Kimura A."/>
            <person name="Ichikawa N."/>
            <person name="Tamura T."/>
        </authorList>
    </citation>
    <scope>NUCLEOTIDE SEQUENCE [LARGE SCALE GENOMIC DNA]</scope>
    <source>
        <strain evidence="4 5">NBRC 13850</strain>
    </source>
</reference>
<feature type="domain" description="Aldehyde dehydrogenase" evidence="3">
    <location>
        <begin position="18"/>
        <end position="280"/>
    </location>
</feature>
<dbReference type="Pfam" id="PF00171">
    <property type="entry name" value="Aldedh"/>
    <property type="match status" value="1"/>
</dbReference>
<name>A0A401YEH4_9ACTN</name>
<dbReference type="PANTHER" id="PTHR11699">
    <property type="entry name" value="ALDEHYDE DEHYDROGENASE-RELATED"/>
    <property type="match status" value="1"/>
</dbReference>
<organism evidence="4 5">
    <name type="scientific">Embleya hyalina</name>
    <dbReference type="NCBI Taxonomy" id="516124"/>
    <lineage>
        <taxon>Bacteria</taxon>
        <taxon>Bacillati</taxon>
        <taxon>Actinomycetota</taxon>
        <taxon>Actinomycetes</taxon>
        <taxon>Kitasatosporales</taxon>
        <taxon>Streptomycetaceae</taxon>
        <taxon>Embleya</taxon>
    </lineage>
</organism>
<sequence length="527" mass="55708">MSARRAQVRTTDWGPDPAAHARTLLERARWAADEFASFDRARVDRIVRAAAQAGHDNAARYAEWAVRETGLGVVADKTTKNEACSLGLLARYGDEDYVGARYDADAKILEIPRPAGVVVALTPSTNPVSTVYFKVMLALMTRNAIVISPHPAAKAASADAARTLNAAAVAAGAPADVVQVVDEPTIPLVDALITDPGCSVVLATGGTPMVRAAYGSGNPALGVGPGNVPVLVDATADLVAAAERIVASKAFDNSVLCTNESVLLAEESIAPDLLRALDDAGAHVCDPVERDRLRDWLYPEGRLRTAAIGRDAAWIAEQAGFRVRPGKRVLVAPFERPFEEPLTQEKLCPVLGFHTVADAAGGIRLARLLLRGGGRGHSAAIHSRDRATVMAFGAAVEVMRVSVNVGASLGSSGFETNLAATMTIGTGFTGRSSLGENLEPRHLVQYTRVAYNRDAGVAFDDFAGMQPWTVRPTPPAARPAAHDTARPDGVSHTADGRAAGRELDLLREEIRRLVRAELHSVLGAHHG</sequence>
<evidence type="ECO:0000313" key="5">
    <source>
        <dbReference type="Proteomes" id="UP000286931"/>
    </source>
</evidence>
<dbReference type="Gene3D" id="3.40.309.10">
    <property type="entry name" value="Aldehyde Dehydrogenase, Chain A, domain 2"/>
    <property type="match status" value="1"/>
</dbReference>
<dbReference type="InterPro" id="IPR015590">
    <property type="entry name" value="Aldehyde_DH_dom"/>
</dbReference>
<comment type="caution">
    <text evidence="4">The sequence shown here is derived from an EMBL/GenBank/DDBJ whole genome shotgun (WGS) entry which is preliminary data.</text>
</comment>
<dbReference type="EMBL" id="BIFH01000013">
    <property type="protein sequence ID" value="GCD92958.1"/>
    <property type="molecule type" value="Genomic_DNA"/>
</dbReference>
<keyword evidence="1" id="KW-0560">Oxidoreductase</keyword>
<protein>
    <submittedName>
        <fullName evidence="4">Aldehyde dehydrogenase</fullName>
    </submittedName>
</protein>
<dbReference type="OrthoDB" id="323926at2"/>
<evidence type="ECO:0000256" key="1">
    <source>
        <dbReference type="ARBA" id="ARBA00023002"/>
    </source>
</evidence>
<evidence type="ECO:0000256" key="2">
    <source>
        <dbReference type="SAM" id="MobiDB-lite"/>
    </source>
</evidence>
<dbReference type="GO" id="GO:0016620">
    <property type="term" value="F:oxidoreductase activity, acting on the aldehyde or oxo group of donors, NAD or NADP as acceptor"/>
    <property type="evidence" value="ECO:0007669"/>
    <property type="project" value="InterPro"/>
</dbReference>
<dbReference type="InterPro" id="IPR016161">
    <property type="entry name" value="Ald_DH/histidinol_DH"/>
</dbReference>
<dbReference type="RefSeq" id="WP_126635255.1">
    <property type="nucleotide sequence ID" value="NZ_BIFH01000013.1"/>
</dbReference>
<feature type="region of interest" description="Disordered" evidence="2">
    <location>
        <begin position="473"/>
        <end position="495"/>
    </location>
</feature>
<proteinExistence type="predicted"/>
<dbReference type="SUPFAM" id="SSF53720">
    <property type="entry name" value="ALDH-like"/>
    <property type="match status" value="1"/>
</dbReference>
<dbReference type="Gene3D" id="3.40.605.10">
    <property type="entry name" value="Aldehyde Dehydrogenase, Chain A, domain 1"/>
    <property type="match status" value="1"/>
</dbReference>
<evidence type="ECO:0000313" key="4">
    <source>
        <dbReference type="EMBL" id="GCD92958.1"/>
    </source>
</evidence>
<dbReference type="AlphaFoldDB" id="A0A401YEH4"/>
<accession>A0A401YEH4</accession>
<keyword evidence="5" id="KW-1185">Reference proteome</keyword>
<evidence type="ECO:0000259" key="3">
    <source>
        <dbReference type="Pfam" id="PF00171"/>
    </source>
</evidence>